<gene>
    <name evidence="1" type="ORF">SAMN05421580_105204</name>
</gene>
<dbReference type="Proteomes" id="UP000186221">
    <property type="component" value="Unassembled WGS sequence"/>
</dbReference>
<dbReference type="STRING" id="453582.SAMN05421580_105204"/>
<sequence length="103" mass="11375">MMGLMGLGGLGLVSIGGGLVAARPSYRVGDLQPCLVLDFRNAVYVADETWWYPSYTSGDDPPCLVLDFARETYLADVDWWKEPPFLPATPVLILDFSNERYAA</sequence>
<accession>A0A1N7M9E8</accession>
<reference evidence="2" key="1">
    <citation type="submission" date="2017-01" db="EMBL/GenBank/DDBJ databases">
        <authorList>
            <person name="Varghese N."/>
            <person name="Submissions S."/>
        </authorList>
    </citation>
    <scope>NUCLEOTIDE SEQUENCE [LARGE SCALE GENOMIC DNA]</scope>
    <source>
        <strain evidence="2">DSM 19945</strain>
    </source>
</reference>
<dbReference type="EMBL" id="FTOG01000005">
    <property type="protein sequence ID" value="SIS82697.1"/>
    <property type="molecule type" value="Genomic_DNA"/>
</dbReference>
<evidence type="ECO:0000313" key="2">
    <source>
        <dbReference type="Proteomes" id="UP000186221"/>
    </source>
</evidence>
<dbReference type="AlphaFoldDB" id="A0A1N7M9E8"/>
<evidence type="ECO:0000313" key="1">
    <source>
        <dbReference type="EMBL" id="SIS82697.1"/>
    </source>
</evidence>
<proteinExistence type="predicted"/>
<organism evidence="1 2">
    <name type="scientific">Rhodobacter aestuarii</name>
    <dbReference type="NCBI Taxonomy" id="453582"/>
    <lineage>
        <taxon>Bacteria</taxon>
        <taxon>Pseudomonadati</taxon>
        <taxon>Pseudomonadota</taxon>
        <taxon>Alphaproteobacteria</taxon>
        <taxon>Rhodobacterales</taxon>
        <taxon>Rhodobacter group</taxon>
        <taxon>Rhodobacter</taxon>
    </lineage>
</organism>
<keyword evidence="2" id="KW-1185">Reference proteome</keyword>
<protein>
    <submittedName>
        <fullName evidence="1">Uncharacterized protein</fullName>
    </submittedName>
</protein>
<name>A0A1N7M9E8_9RHOB</name>